<evidence type="ECO:0000256" key="1">
    <source>
        <dbReference type="ARBA" id="ARBA00004123"/>
    </source>
</evidence>
<reference evidence="9" key="2">
    <citation type="submission" date="2025-09" db="UniProtKB">
        <authorList>
            <consortium name="Ensembl"/>
        </authorList>
    </citation>
    <scope>IDENTIFICATION</scope>
</reference>
<proteinExistence type="inferred from homology"/>
<dbReference type="GO" id="GO:0008180">
    <property type="term" value="C:COP9 signalosome"/>
    <property type="evidence" value="ECO:0007669"/>
    <property type="project" value="UniProtKB-KW"/>
</dbReference>
<dbReference type="PANTHER" id="PTHR13339:SF0">
    <property type="entry name" value="COP9 SIGNALOSOME COMPLEX SUBUNIT 8"/>
    <property type="match status" value="1"/>
</dbReference>
<sequence length="205" mass="22764">MVGKEIKVAFSAYFSLQTLMSCLHLFQQAPGGIATPQVYAQLLALYLLHSDIMKPTVFFNAFFICCIQTNPELAAIWTVGQRIWQRDFPGIYTAIAAYQWTETILPVMEALREGTRQRAYGLVAQAYTSITAEDFAAFVGYSVEEAVKGVVSQGWQADPTTRMVMPKKPGGGDLYSPCNHPPPVSLVPNEQQLARLTDYVAFLEN</sequence>
<reference evidence="9" key="1">
    <citation type="submission" date="2025-08" db="UniProtKB">
        <authorList>
            <consortium name="Ensembl"/>
        </authorList>
    </citation>
    <scope>IDENTIFICATION</scope>
</reference>
<dbReference type="InterPro" id="IPR000717">
    <property type="entry name" value="PCI_dom"/>
</dbReference>
<dbReference type="InterPro" id="IPR033205">
    <property type="entry name" value="COP9_CSN8"/>
</dbReference>
<evidence type="ECO:0000256" key="4">
    <source>
        <dbReference type="ARBA" id="ARBA00014875"/>
    </source>
</evidence>
<dbReference type="PROSITE" id="PS51257">
    <property type="entry name" value="PROKAR_LIPOPROTEIN"/>
    <property type="match status" value="1"/>
</dbReference>
<comment type="similarity">
    <text evidence="3">Belongs to the CSN8 family.</text>
</comment>
<evidence type="ECO:0000313" key="9">
    <source>
        <dbReference type="Ensembl" id="ENSMALP00000004441.1"/>
    </source>
</evidence>
<dbReference type="PROSITE" id="PS50250">
    <property type="entry name" value="PCI"/>
    <property type="match status" value="1"/>
</dbReference>
<dbReference type="STRING" id="43700.ENSMALP00000004441"/>
<organism evidence="9 10">
    <name type="scientific">Monopterus albus</name>
    <name type="common">Swamp eel</name>
    <dbReference type="NCBI Taxonomy" id="43700"/>
    <lineage>
        <taxon>Eukaryota</taxon>
        <taxon>Metazoa</taxon>
        <taxon>Chordata</taxon>
        <taxon>Craniata</taxon>
        <taxon>Vertebrata</taxon>
        <taxon>Euteleostomi</taxon>
        <taxon>Actinopterygii</taxon>
        <taxon>Neopterygii</taxon>
        <taxon>Teleostei</taxon>
        <taxon>Neoteleostei</taxon>
        <taxon>Acanthomorphata</taxon>
        <taxon>Anabantaria</taxon>
        <taxon>Synbranchiformes</taxon>
        <taxon>Synbranchidae</taxon>
        <taxon>Monopterus</taxon>
    </lineage>
</organism>
<accession>A0A3Q3IUR6</accession>
<dbReference type="GO" id="GO:0000338">
    <property type="term" value="P:protein deneddylation"/>
    <property type="evidence" value="ECO:0007669"/>
    <property type="project" value="InterPro"/>
</dbReference>
<keyword evidence="10" id="KW-1185">Reference proteome</keyword>
<dbReference type="Pfam" id="PF10075">
    <property type="entry name" value="CSN8_PSD8_EIF3K"/>
    <property type="match status" value="1"/>
</dbReference>
<dbReference type="Ensembl" id="ENSMALT00000004547.1">
    <property type="protein sequence ID" value="ENSMALP00000004441.1"/>
    <property type="gene ID" value="ENSMALG00000003210.1"/>
</dbReference>
<evidence type="ECO:0000256" key="5">
    <source>
        <dbReference type="ARBA" id="ARBA00022490"/>
    </source>
</evidence>
<dbReference type="GO" id="GO:0010387">
    <property type="term" value="P:COP9 signalosome assembly"/>
    <property type="evidence" value="ECO:0007669"/>
    <property type="project" value="InterPro"/>
</dbReference>
<keyword evidence="6" id="KW-0736">Signalosome</keyword>
<evidence type="ECO:0000313" key="10">
    <source>
        <dbReference type="Proteomes" id="UP000261600"/>
    </source>
</evidence>
<dbReference type="GO" id="GO:0005737">
    <property type="term" value="C:cytoplasm"/>
    <property type="evidence" value="ECO:0007669"/>
    <property type="project" value="UniProtKB-SubCell"/>
</dbReference>
<keyword evidence="7" id="KW-0539">Nucleus</keyword>
<dbReference type="Proteomes" id="UP000261600">
    <property type="component" value="Unplaced"/>
</dbReference>
<comment type="subcellular location">
    <subcellularLocation>
        <location evidence="2">Cytoplasm</location>
    </subcellularLocation>
    <subcellularLocation>
        <location evidence="1">Nucleus</location>
    </subcellularLocation>
</comment>
<evidence type="ECO:0000256" key="6">
    <source>
        <dbReference type="ARBA" id="ARBA00022790"/>
    </source>
</evidence>
<dbReference type="AlphaFoldDB" id="A0A3Q3IUR6"/>
<evidence type="ECO:0000256" key="7">
    <source>
        <dbReference type="ARBA" id="ARBA00023242"/>
    </source>
</evidence>
<evidence type="ECO:0000256" key="3">
    <source>
        <dbReference type="ARBA" id="ARBA00008252"/>
    </source>
</evidence>
<dbReference type="PANTHER" id="PTHR13339">
    <property type="entry name" value="COP9 SIGNALOSOME COMPLEX SUBUNIT 8"/>
    <property type="match status" value="1"/>
</dbReference>
<dbReference type="InterPro" id="IPR033464">
    <property type="entry name" value="CSN8_PSD8_EIF3K"/>
</dbReference>
<keyword evidence="5" id="KW-0963">Cytoplasm</keyword>
<evidence type="ECO:0000256" key="2">
    <source>
        <dbReference type="ARBA" id="ARBA00004496"/>
    </source>
</evidence>
<name>A0A3Q3IUR6_MONAL</name>
<evidence type="ECO:0000259" key="8">
    <source>
        <dbReference type="PROSITE" id="PS50250"/>
    </source>
</evidence>
<feature type="domain" description="PCI" evidence="8">
    <location>
        <begin position="11"/>
        <end position="192"/>
    </location>
</feature>
<protein>
    <recommendedName>
        <fullName evidence="4">COP9 signalosome complex subunit 8</fullName>
    </recommendedName>
</protein>